<evidence type="ECO:0000256" key="1">
    <source>
        <dbReference type="SAM" id="Phobius"/>
    </source>
</evidence>
<sequence>MSSSYERLHTNFNQYNPSTRLRHTVAILSGLVGILGYAVVVWMFARFTNKTQYSFLDNYQYINARSIINSSVSHSHNPAIFSSLFSDSYVYGIAVLAYSIQNVNVSANIPLILPYIPSQISPSSLCIAQTLGWKPHPVSLITPPHNGAGVSGRFTSLYTKLRVWELGEQLGHNIALFLDADTLVLRPFPELFHFNWEFGAGQDILIDTSKPGFPPDFNTGVFVFRPSKATFIDMQEKWPSARYPAGAADQAFLNLYFGGKGVRLPYAYNGNMVIKERSRALWDELMESDMRVLHYTLVKPFWDDSMLEHGKGKLMTPEEVRNYTEEVAAKRMGGRYADEVGIWREVFEKMMKEYGKDIEACYVPENRG</sequence>
<gene>
    <name evidence="2" type="ORF">VKT23_015414</name>
</gene>
<dbReference type="InterPro" id="IPR029044">
    <property type="entry name" value="Nucleotide-diphossugar_trans"/>
</dbReference>
<dbReference type="Proteomes" id="UP001498398">
    <property type="component" value="Unassembled WGS sequence"/>
</dbReference>
<keyword evidence="3" id="KW-1185">Reference proteome</keyword>
<dbReference type="Gene3D" id="3.90.550.10">
    <property type="entry name" value="Spore Coat Polysaccharide Biosynthesis Protein SpsA, Chain A"/>
    <property type="match status" value="1"/>
</dbReference>
<name>A0ABR1IZX2_9AGAR</name>
<protein>
    <recommendedName>
        <fullName evidence="4">Nucleotide-diphospho-sugar transferase</fullName>
    </recommendedName>
</protein>
<keyword evidence="1" id="KW-1133">Transmembrane helix</keyword>
<dbReference type="InterPro" id="IPR050587">
    <property type="entry name" value="GNT1/Glycosyltrans_8"/>
</dbReference>
<dbReference type="EMBL" id="JBANRG010000052">
    <property type="protein sequence ID" value="KAK7444018.1"/>
    <property type="molecule type" value="Genomic_DNA"/>
</dbReference>
<dbReference type="Pfam" id="PF01501">
    <property type="entry name" value="Glyco_transf_8"/>
    <property type="match status" value="1"/>
</dbReference>
<feature type="transmembrane region" description="Helical" evidence="1">
    <location>
        <begin position="21"/>
        <end position="45"/>
    </location>
</feature>
<comment type="caution">
    <text evidence="2">The sequence shown here is derived from an EMBL/GenBank/DDBJ whole genome shotgun (WGS) entry which is preliminary data.</text>
</comment>
<dbReference type="PANTHER" id="PTHR11183">
    <property type="entry name" value="GLYCOGENIN SUBFAMILY MEMBER"/>
    <property type="match status" value="1"/>
</dbReference>
<keyword evidence="1" id="KW-0472">Membrane</keyword>
<evidence type="ECO:0008006" key="4">
    <source>
        <dbReference type="Google" id="ProtNLM"/>
    </source>
</evidence>
<dbReference type="InterPro" id="IPR002495">
    <property type="entry name" value="Glyco_trans_8"/>
</dbReference>
<keyword evidence="1" id="KW-0812">Transmembrane</keyword>
<accession>A0ABR1IZX2</accession>
<dbReference type="SUPFAM" id="SSF53448">
    <property type="entry name" value="Nucleotide-diphospho-sugar transferases"/>
    <property type="match status" value="1"/>
</dbReference>
<evidence type="ECO:0000313" key="3">
    <source>
        <dbReference type="Proteomes" id="UP001498398"/>
    </source>
</evidence>
<organism evidence="2 3">
    <name type="scientific">Marasmiellus scandens</name>
    <dbReference type="NCBI Taxonomy" id="2682957"/>
    <lineage>
        <taxon>Eukaryota</taxon>
        <taxon>Fungi</taxon>
        <taxon>Dikarya</taxon>
        <taxon>Basidiomycota</taxon>
        <taxon>Agaricomycotina</taxon>
        <taxon>Agaricomycetes</taxon>
        <taxon>Agaricomycetidae</taxon>
        <taxon>Agaricales</taxon>
        <taxon>Marasmiineae</taxon>
        <taxon>Omphalotaceae</taxon>
        <taxon>Marasmiellus</taxon>
    </lineage>
</organism>
<proteinExistence type="predicted"/>
<reference evidence="2 3" key="1">
    <citation type="submission" date="2024-01" db="EMBL/GenBank/DDBJ databases">
        <title>A draft genome for the cacao thread blight pathogen Marasmiellus scandens.</title>
        <authorList>
            <person name="Baruah I.K."/>
            <person name="Leung J."/>
            <person name="Bukari Y."/>
            <person name="Amoako-Attah I."/>
            <person name="Meinhardt L.W."/>
            <person name="Bailey B.A."/>
            <person name="Cohen S.P."/>
        </authorList>
    </citation>
    <scope>NUCLEOTIDE SEQUENCE [LARGE SCALE GENOMIC DNA]</scope>
    <source>
        <strain evidence="2 3">GH-19</strain>
    </source>
</reference>
<evidence type="ECO:0000313" key="2">
    <source>
        <dbReference type="EMBL" id="KAK7444018.1"/>
    </source>
</evidence>